<evidence type="ECO:0000313" key="2">
    <source>
        <dbReference type="EMBL" id="MEL0653558.1"/>
    </source>
</evidence>
<organism evidence="2 3">
    <name type="scientific">Pseudoalteromonas issachenkonii</name>
    <dbReference type="NCBI Taxonomy" id="152297"/>
    <lineage>
        <taxon>Bacteria</taxon>
        <taxon>Pseudomonadati</taxon>
        <taxon>Pseudomonadota</taxon>
        <taxon>Gammaproteobacteria</taxon>
        <taxon>Alteromonadales</taxon>
        <taxon>Pseudoalteromonadaceae</taxon>
        <taxon>Pseudoalteromonas</taxon>
    </lineage>
</organism>
<comment type="caution">
    <text evidence="2">The sequence shown here is derived from an EMBL/GenBank/DDBJ whole genome shotgun (WGS) entry which is preliminary data.</text>
</comment>
<name>A0ABU9GVJ7_9GAMM</name>
<keyword evidence="3" id="KW-1185">Reference proteome</keyword>
<dbReference type="RefSeq" id="WP_341601159.1">
    <property type="nucleotide sequence ID" value="NZ_JBAKAW010000001.1"/>
</dbReference>
<dbReference type="EMBL" id="JBAKAW010000001">
    <property type="protein sequence ID" value="MEL0653558.1"/>
    <property type="molecule type" value="Genomic_DNA"/>
</dbReference>
<keyword evidence="1" id="KW-1133">Transmembrane helix</keyword>
<keyword evidence="1" id="KW-0812">Transmembrane</keyword>
<feature type="transmembrane region" description="Helical" evidence="1">
    <location>
        <begin position="12"/>
        <end position="39"/>
    </location>
</feature>
<evidence type="ECO:0000256" key="1">
    <source>
        <dbReference type="SAM" id="Phobius"/>
    </source>
</evidence>
<proteinExistence type="predicted"/>
<dbReference type="Proteomes" id="UP001371391">
    <property type="component" value="Unassembled WGS sequence"/>
</dbReference>
<gene>
    <name evidence="2" type="ORF">V6257_00800</name>
</gene>
<evidence type="ECO:0000313" key="3">
    <source>
        <dbReference type="Proteomes" id="UP001371391"/>
    </source>
</evidence>
<feature type="transmembrane region" description="Helical" evidence="1">
    <location>
        <begin position="59"/>
        <end position="79"/>
    </location>
</feature>
<keyword evidence="1" id="KW-0472">Membrane</keyword>
<sequence>MDFITQNLPQTLMVLGIVALIIEVAVLGLSTFILLFFGLSLFLTGLLMSFGILPDSLTTALWSNTVVTAGLAIALWKPLKKMQNRVDKKQVNSDFAELTFVLTSDVTEQGLTTHQYSGISWKLKSKQPIIAGTEVLVTKKEVGVMWVTPKS</sequence>
<accession>A0ABU9GVJ7</accession>
<reference evidence="2 3" key="1">
    <citation type="submission" date="2024-02" db="EMBL/GenBank/DDBJ databases">
        <title>Bacteria isolated from the canopy kelp, Nereocystis luetkeana.</title>
        <authorList>
            <person name="Pfister C.A."/>
            <person name="Younker I.T."/>
            <person name="Light S.H."/>
        </authorList>
    </citation>
    <scope>NUCLEOTIDE SEQUENCE [LARGE SCALE GENOMIC DNA]</scope>
    <source>
        <strain evidence="2 3">TI.1.03</strain>
    </source>
</reference>
<protein>
    <submittedName>
        <fullName evidence="2">NfeD family protein</fullName>
    </submittedName>
</protein>